<gene>
    <name evidence="2" type="ORF">OLEA9_A073042</name>
</gene>
<dbReference type="Gramene" id="OE9A073042T1">
    <property type="protein sequence ID" value="OE9A073042C1"/>
    <property type="gene ID" value="OE9A073042"/>
</dbReference>
<proteinExistence type="predicted"/>
<dbReference type="AlphaFoldDB" id="A0A8S0QVB6"/>
<keyword evidence="1" id="KW-0472">Membrane</keyword>
<evidence type="ECO:0000256" key="1">
    <source>
        <dbReference type="SAM" id="Phobius"/>
    </source>
</evidence>
<keyword evidence="1" id="KW-1133">Transmembrane helix</keyword>
<feature type="transmembrane region" description="Helical" evidence="1">
    <location>
        <begin position="141"/>
        <end position="157"/>
    </location>
</feature>
<accession>A0A8S0QVB6</accession>
<dbReference type="Proteomes" id="UP000594638">
    <property type="component" value="Unassembled WGS sequence"/>
</dbReference>
<reference evidence="2 3" key="1">
    <citation type="submission" date="2019-12" db="EMBL/GenBank/DDBJ databases">
        <authorList>
            <person name="Alioto T."/>
            <person name="Alioto T."/>
            <person name="Gomez Garrido J."/>
        </authorList>
    </citation>
    <scope>NUCLEOTIDE SEQUENCE [LARGE SCALE GENOMIC DNA]</scope>
</reference>
<evidence type="ECO:0000313" key="3">
    <source>
        <dbReference type="Proteomes" id="UP000594638"/>
    </source>
</evidence>
<name>A0A8S0QVB6_OLEEU</name>
<dbReference type="EMBL" id="CACTIH010001956">
    <property type="protein sequence ID" value="CAA2969921.1"/>
    <property type="molecule type" value="Genomic_DNA"/>
</dbReference>
<keyword evidence="3" id="KW-1185">Reference proteome</keyword>
<organism evidence="2 3">
    <name type="scientific">Olea europaea subsp. europaea</name>
    <dbReference type="NCBI Taxonomy" id="158383"/>
    <lineage>
        <taxon>Eukaryota</taxon>
        <taxon>Viridiplantae</taxon>
        <taxon>Streptophyta</taxon>
        <taxon>Embryophyta</taxon>
        <taxon>Tracheophyta</taxon>
        <taxon>Spermatophyta</taxon>
        <taxon>Magnoliopsida</taxon>
        <taxon>eudicotyledons</taxon>
        <taxon>Gunneridae</taxon>
        <taxon>Pentapetalae</taxon>
        <taxon>asterids</taxon>
        <taxon>lamiids</taxon>
        <taxon>Lamiales</taxon>
        <taxon>Oleaceae</taxon>
        <taxon>Oleeae</taxon>
        <taxon>Olea</taxon>
    </lineage>
</organism>
<feature type="transmembrane region" description="Helical" evidence="1">
    <location>
        <begin position="163"/>
        <end position="181"/>
    </location>
</feature>
<comment type="caution">
    <text evidence="2">The sequence shown here is derived from an EMBL/GenBank/DDBJ whole genome shotgun (WGS) entry which is preliminary data.</text>
</comment>
<sequence length="183" mass="19375">MACTRCPELPENQAASLQWPGRVPDMACTRCPELPENQAASLQWPGRVPDMACTRCPELPENQAASLPAQNCLTAWGLNTVTSDEGRAMAWGGAGTGIRGDAVENAVFRRETVLVTGEVLMVVVAFDDGDVVALFGSSDDGVVGGFFLCVWSWWFLVVAEVDLVAVIFVSGAVMVVSAPVVTG</sequence>
<evidence type="ECO:0000313" key="2">
    <source>
        <dbReference type="EMBL" id="CAA2969921.1"/>
    </source>
</evidence>
<keyword evidence="1" id="KW-0812">Transmembrane</keyword>
<protein>
    <submittedName>
        <fullName evidence="2">Uncharacterized protein</fullName>
    </submittedName>
</protein>